<evidence type="ECO:0000313" key="1">
    <source>
        <dbReference type="EMBL" id="KAF7423802.1"/>
    </source>
</evidence>
<dbReference type="EMBL" id="JACSDY010000007">
    <property type="protein sequence ID" value="KAF7423802.1"/>
    <property type="molecule type" value="Genomic_DNA"/>
</dbReference>
<gene>
    <name evidence="1" type="ORF">H0235_009085</name>
</gene>
<name>A0A834U9I7_VESPE</name>
<dbReference type="AlphaFoldDB" id="A0A834U9I7"/>
<dbReference type="Proteomes" id="UP000600918">
    <property type="component" value="Unassembled WGS sequence"/>
</dbReference>
<evidence type="ECO:0000313" key="2">
    <source>
        <dbReference type="Proteomes" id="UP000600918"/>
    </source>
</evidence>
<reference evidence="1" key="1">
    <citation type="journal article" date="2020" name="G3 (Bethesda)">
        <title>High-Quality Assemblies for Three Invasive Social Wasps from the &lt;i&gt;Vespula&lt;/i&gt; Genus.</title>
        <authorList>
            <person name="Harrop T.W.R."/>
            <person name="Guhlin J."/>
            <person name="McLaughlin G.M."/>
            <person name="Permina E."/>
            <person name="Stockwell P."/>
            <person name="Gilligan J."/>
            <person name="Le Lec M.F."/>
            <person name="Gruber M.A.M."/>
            <person name="Quinn O."/>
            <person name="Lovegrove M."/>
            <person name="Duncan E.J."/>
            <person name="Remnant E.J."/>
            <person name="Van Eeckhoven J."/>
            <person name="Graham B."/>
            <person name="Knapp R.A."/>
            <person name="Langford K.W."/>
            <person name="Kronenberg Z."/>
            <person name="Press M.O."/>
            <person name="Eacker S.M."/>
            <person name="Wilson-Rankin E.E."/>
            <person name="Purcell J."/>
            <person name="Lester P.J."/>
            <person name="Dearden P.K."/>
        </authorList>
    </citation>
    <scope>NUCLEOTIDE SEQUENCE</scope>
    <source>
        <strain evidence="1">Volc-1</strain>
    </source>
</reference>
<accession>A0A834U9I7</accession>
<keyword evidence="2" id="KW-1185">Reference proteome</keyword>
<organism evidence="1 2">
    <name type="scientific">Vespula pensylvanica</name>
    <name type="common">Western yellow jacket</name>
    <name type="synonym">Wasp</name>
    <dbReference type="NCBI Taxonomy" id="30213"/>
    <lineage>
        <taxon>Eukaryota</taxon>
        <taxon>Metazoa</taxon>
        <taxon>Ecdysozoa</taxon>
        <taxon>Arthropoda</taxon>
        <taxon>Hexapoda</taxon>
        <taxon>Insecta</taxon>
        <taxon>Pterygota</taxon>
        <taxon>Neoptera</taxon>
        <taxon>Endopterygota</taxon>
        <taxon>Hymenoptera</taxon>
        <taxon>Apocrita</taxon>
        <taxon>Aculeata</taxon>
        <taxon>Vespoidea</taxon>
        <taxon>Vespidae</taxon>
        <taxon>Vespinae</taxon>
        <taxon>Vespula</taxon>
    </lineage>
</organism>
<comment type="caution">
    <text evidence="1">The sequence shown here is derived from an EMBL/GenBank/DDBJ whole genome shotgun (WGS) entry which is preliminary data.</text>
</comment>
<protein>
    <submittedName>
        <fullName evidence="1">Uncharacterized protein</fullName>
    </submittedName>
</protein>
<sequence length="180" mass="20679">MCYTIRELYRAKKWPIPKSSSERGMCRKIKVTSHGYNAGLVIDRGVTLPFNEGTIAVFEIHPKDTFLAATTVIAAYKIYLRIRGETLIRREESRDRAPDQGKIEKERRKGIREVKGDGKEEMGHRFASLKTKKPDKWKWRSKVWDIVGTGDCQANEFEVLPFYTSTCPRPATNELPGVLF</sequence>
<proteinExistence type="predicted"/>